<dbReference type="InterPro" id="IPR050346">
    <property type="entry name" value="FMO-like"/>
</dbReference>
<keyword evidence="7 8" id="KW-0503">Monooxygenase</keyword>
<dbReference type="PANTHER" id="PTHR23023">
    <property type="entry name" value="DIMETHYLANILINE MONOOXYGENASE"/>
    <property type="match status" value="1"/>
</dbReference>
<dbReference type="GO" id="GO:0004499">
    <property type="term" value="F:N,N-dimethylaniline monooxygenase activity"/>
    <property type="evidence" value="ECO:0007669"/>
    <property type="project" value="InterPro"/>
</dbReference>
<dbReference type="InterPro" id="IPR000960">
    <property type="entry name" value="Flavin_mOase"/>
</dbReference>
<evidence type="ECO:0000313" key="10">
    <source>
        <dbReference type="RefSeq" id="XP_023932680.1"/>
    </source>
</evidence>
<dbReference type="PIRSF" id="PIRSF000332">
    <property type="entry name" value="FMO"/>
    <property type="match status" value="1"/>
</dbReference>
<organism evidence="9 10">
    <name type="scientific">Lingula anatina</name>
    <name type="common">Brachiopod</name>
    <name type="synonym">Lingula unguis</name>
    <dbReference type="NCBI Taxonomy" id="7574"/>
    <lineage>
        <taxon>Eukaryota</taxon>
        <taxon>Metazoa</taxon>
        <taxon>Spiralia</taxon>
        <taxon>Lophotrochozoa</taxon>
        <taxon>Brachiopoda</taxon>
        <taxon>Linguliformea</taxon>
        <taxon>Lingulata</taxon>
        <taxon>Lingulida</taxon>
        <taxon>Linguloidea</taxon>
        <taxon>Lingulidae</taxon>
        <taxon>Lingula</taxon>
    </lineage>
</organism>
<evidence type="ECO:0000256" key="7">
    <source>
        <dbReference type="ARBA" id="ARBA00023033"/>
    </source>
</evidence>
<proteinExistence type="inferred from homology"/>
<reference evidence="10" key="1">
    <citation type="submission" date="2025-08" db="UniProtKB">
        <authorList>
            <consortium name="RefSeq"/>
        </authorList>
    </citation>
    <scope>IDENTIFICATION</scope>
    <source>
        <tissue evidence="10">Gonads</tissue>
    </source>
</reference>
<evidence type="ECO:0000256" key="3">
    <source>
        <dbReference type="ARBA" id="ARBA00022630"/>
    </source>
</evidence>
<dbReference type="SUPFAM" id="SSF51905">
    <property type="entry name" value="FAD/NAD(P)-binding domain"/>
    <property type="match status" value="1"/>
</dbReference>
<evidence type="ECO:0000256" key="4">
    <source>
        <dbReference type="ARBA" id="ARBA00022827"/>
    </source>
</evidence>
<evidence type="ECO:0000256" key="6">
    <source>
        <dbReference type="ARBA" id="ARBA00023002"/>
    </source>
</evidence>
<keyword evidence="4 8" id="KW-0274">FAD</keyword>
<protein>
    <recommendedName>
        <fullName evidence="8">Flavin-containing monooxygenase</fullName>
        <ecNumber evidence="8">1.-.-.-</ecNumber>
    </recommendedName>
</protein>
<dbReference type="AlphaFoldDB" id="A0A2R2MR09"/>
<evidence type="ECO:0000256" key="1">
    <source>
        <dbReference type="ARBA" id="ARBA00001974"/>
    </source>
</evidence>
<dbReference type="InterPro" id="IPR036188">
    <property type="entry name" value="FAD/NAD-bd_sf"/>
</dbReference>
<dbReference type="KEGG" id="lak:106175007"/>
<keyword evidence="3 8" id="KW-0285">Flavoprotein</keyword>
<name>A0A2R2MR09_LINAN</name>
<accession>A0A2R2MR09</accession>
<dbReference type="Gene3D" id="3.50.50.60">
    <property type="entry name" value="FAD/NAD(P)-binding domain"/>
    <property type="match status" value="2"/>
</dbReference>
<dbReference type="Proteomes" id="UP000085678">
    <property type="component" value="Unplaced"/>
</dbReference>
<evidence type="ECO:0000256" key="8">
    <source>
        <dbReference type="RuleBase" id="RU361177"/>
    </source>
</evidence>
<gene>
    <name evidence="10" type="primary">LOC106175007</name>
</gene>
<dbReference type="RefSeq" id="XP_023932680.1">
    <property type="nucleotide sequence ID" value="XM_024076912.1"/>
</dbReference>
<dbReference type="InParanoid" id="A0A2R2MR09"/>
<evidence type="ECO:0000313" key="9">
    <source>
        <dbReference type="Proteomes" id="UP000085678"/>
    </source>
</evidence>
<dbReference type="OrthoDB" id="66881at2759"/>
<keyword evidence="6 8" id="KW-0560">Oxidoreductase</keyword>
<dbReference type="EC" id="1.-.-.-" evidence="8"/>
<evidence type="ECO:0000256" key="2">
    <source>
        <dbReference type="ARBA" id="ARBA00009183"/>
    </source>
</evidence>
<dbReference type="Pfam" id="PF00743">
    <property type="entry name" value="FMO-like"/>
    <property type="match status" value="3"/>
</dbReference>
<keyword evidence="9" id="KW-1185">Reference proteome</keyword>
<dbReference type="GO" id="GO:0050660">
    <property type="term" value="F:flavin adenine dinucleotide binding"/>
    <property type="evidence" value="ECO:0007669"/>
    <property type="project" value="InterPro"/>
</dbReference>
<comment type="cofactor">
    <cofactor evidence="1 8">
        <name>FAD</name>
        <dbReference type="ChEBI" id="CHEBI:57692"/>
    </cofactor>
</comment>
<sequence length="369" mass="41885">MSLSVCQPRKRVAVIGAGAAGLAALRHTSCRPEVFEVMCFEQSAVIGGTWVYNDDVGTDQYGLPVHSSMYKNLRTNLPKEAMKYWIIWRDMPTILISRNTLSHYSVPLIPDFNGSLTKFEGQVIHSHDYRVPEAFANKVVCCVGCGASGQDIALEVASKAKQVYLSHNKPALSTSLPDNLSQTSGIVELTVDGGMMKNGQKLEFDVLLLCTGYHYSFPFLSANCHVNIDDGRVTPLYKHIVHTEFPTLFFIGICTKLCPFPQFHNTVKFILATLDGTFQLPSKEDMMAEEQREFEWRLKKGYAHRHAHLMGPLQWDYFNELADLGKYERLPKAVQNLFDEIHRTRCNDLQNYRNINYQITGPDTFELRY</sequence>
<keyword evidence="5" id="KW-0521">NADP</keyword>
<dbReference type="FunCoup" id="A0A2R2MR09">
    <property type="interactions" value="379"/>
</dbReference>
<dbReference type="FunFam" id="3.50.50.60:FF:000138">
    <property type="entry name" value="Flavin-containing monooxygenase"/>
    <property type="match status" value="1"/>
</dbReference>
<dbReference type="GO" id="GO:0050661">
    <property type="term" value="F:NADP binding"/>
    <property type="evidence" value="ECO:0007669"/>
    <property type="project" value="InterPro"/>
</dbReference>
<dbReference type="GeneID" id="106175007"/>
<dbReference type="InterPro" id="IPR020946">
    <property type="entry name" value="Flavin_mOase-like"/>
</dbReference>
<comment type="similarity">
    <text evidence="2 8">Belongs to the FMO family.</text>
</comment>
<evidence type="ECO:0000256" key="5">
    <source>
        <dbReference type="ARBA" id="ARBA00022857"/>
    </source>
</evidence>